<evidence type="ECO:0000256" key="1">
    <source>
        <dbReference type="SAM" id="Phobius"/>
    </source>
</evidence>
<keyword evidence="1" id="KW-0812">Transmembrane</keyword>
<dbReference type="OrthoDB" id="2751465at2759"/>
<accession>A0A5C3KSA0</accession>
<keyword evidence="3" id="KW-1185">Reference proteome</keyword>
<evidence type="ECO:0000313" key="2">
    <source>
        <dbReference type="EMBL" id="TFK23460.1"/>
    </source>
</evidence>
<keyword evidence="1" id="KW-1133">Transmembrane helix</keyword>
<feature type="transmembrane region" description="Helical" evidence="1">
    <location>
        <begin position="109"/>
        <end position="127"/>
    </location>
</feature>
<organism evidence="2 3">
    <name type="scientific">Coprinopsis marcescibilis</name>
    <name type="common">Agaric fungus</name>
    <name type="synonym">Psathyrella marcescibilis</name>
    <dbReference type="NCBI Taxonomy" id="230819"/>
    <lineage>
        <taxon>Eukaryota</taxon>
        <taxon>Fungi</taxon>
        <taxon>Dikarya</taxon>
        <taxon>Basidiomycota</taxon>
        <taxon>Agaricomycotina</taxon>
        <taxon>Agaricomycetes</taxon>
        <taxon>Agaricomycetidae</taxon>
        <taxon>Agaricales</taxon>
        <taxon>Agaricineae</taxon>
        <taxon>Psathyrellaceae</taxon>
        <taxon>Coprinopsis</taxon>
    </lineage>
</organism>
<sequence>MSSPLSKDFVEYYGMLVAKSVYSNLVISVFAAGVQCFMALYSLSVFFEAPADTRKGRGPYIAVSVTIFALYTFIASLDITWPFDFLLKASNGADVLAIWKSYPDWRGHLSRACVTLLLILGDGLLLYRCYILLFNCRWLVLFPAFTYFGTIALSIAQNVLAINKSDSIHHTIVAVEGASVGFSVATNVAVTALIVHRLLKARKQVSNTLPLNSYRIYTDVTYILIESAMPLTVSGILFAAVNFARIGLYIIPNVNTIPAHSTFALFYYAFIAISPQMIIFRVTTGRSWLSAHDTMEFSRPIGFASGGTHHQEGSILTESQPRFEGDIMHNKAPSV</sequence>
<proteinExistence type="predicted"/>
<feature type="transmembrane region" description="Helical" evidence="1">
    <location>
        <begin position="59"/>
        <end position="81"/>
    </location>
</feature>
<feature type="transmembrane region" description="Helical" evidence="1">
    <location>
        <begin position="139"/>
        <end position="160"/>
    </location>
</feature>
<gene>
    <name evidence="2" type="ORF">FA15DRAFT_620773</name>
</gene>
<dbReference type="EMBL" id="ML210218">
    <property type="protein sequence ID" value="TFK23460.1"/>
    <property type="molecule type" value="Genomic_DNA"/>
</dbReference>
<dbReference type="STRING" id="230819.A0A5C3KSA0"/>
<keyword evidence="1" id="KW-0472">Membrane</keyword>
<evidence type="ECO:0008006" key="4">
    <source>
        <dbReference type="Google" id="ProtNLM"/>
    </source>
</evidence>
<name>A0A5C3KSA0_COPMA</name>
<evidence type="ECO:0000313" key="3">
    <source>
        <dbReference type="Proteomes" id="UP000307440"/>
    </source>
</evidence>
<feature type="transmembrane region" description="Helical" evidence="1">
    <location>
        <begin position="264"/>
        <end position="282"/>
    </location>
</feature>
<protein>
    <recommendedName>
        <fullName evidence="4">Fungal pheromone STE3G-protein-coupled receptor</fullName>
    </recommendedName>
</protein>
<dbReference type="AlphaFoldDB" id="A0A5C3KSA0"/>
<dbReference type="Proteomes" id="UP000307440">
    <property type="component" value="Unassembled WGS sequence"/>
</dbReference>
<feature type="transmembrane region" description="Helical" evidence="1">
    <location>
        <begin position="220"/>
        <end position="244"/>
    </location>
</feature>
<reference evidence="2 3" key="1">
    <citation type="journal article" date="2019" name="Nat. Ecol. Evol.">
        <title>Megaphylogeny resolves global patterns of mushroom evolution.</title>
        <authorList>
            <person name="Varga T."/>
            <person name="Krizsan K."/>
            <person name="Foldi C."/>
            <person name="Dima B."/>
            <person name="Sanchez-Garcia M."/>
            <person name="Sanchez-Ramirez S."/>
            <person name="Szollosi G.J."/>
            <person name="Szarkandi J.G."/>
            <person name="Papp V."/>
            <person name="Albert L."/>
            <person name="Andreopoulos W."/>
            <person name="Angelini C."/>
            <person name="Antonin V."/>
            <person name="Barry K.W."/>
            <person name="Bougher N.L."/>
            <person name="Buchanan P."/>
            <person name="Buyck B."/>
            <person name="Bense V."/>
            <person name="Catcheside P."/>
            <person name="Chovatia M."/>
            <person name="Cooper J."/>
            <person name="Damon W."/>
            <person name="Desjardin D."/>
            <person name="Finy P."/>
            <person name="Geml J."/>
            <person name="Haridas S."/>
            <person name="Hughes K."/>
            <person name="Justo A."/>
            <person name="Karasinski D."/>
            <person name="Kautmanova I."/>
            <person name="Kiss B."/>
            <person name="Kocsube S."/>
            <person name="Kotiranta H."/>
            <person name="LaButti K.M."/>
            <person name="Lechner B.E."/>
            <person name="Liimatainen K."/>
            <person name="Lipzen A."/>
            <person name="Lukacs Z."/>
            <person name="Mihaltcheva S."/>
            <person name="Morgado L.N."/>
            <person name="Niskanen T."/>
            <person name="Noordeloos M.E."/>
            <person name="Ohm R.A."/>
            <person name="Ortiz-Santana B."/>
            <person name="Ovrebo C."/>
            <person name="Racz N."/>
            <person name="Riley R."/>
            <person name="Savchenko A."/>
            <person name="Shiryaev A."/>
            <person name="Soop K."/>
            <person name="Spirin V."/>
            <person name="Szebenyi C."/>
            <person name="Tomsovsky M."/>
            <person name="Tulloss R.E."/>
            <person name="Uehling J."/>
            <person name="Grigoriev I.V."/>
            <person name="Vagvolgyi C."/>
            <person name="Papp T."/>
            <person name="Martin F.M."/>
            <person name="Miettinen O."/>
            <person name="Hibbett D.S."/>
            <person name="Nagy L.G."/>
        </authorList>
    </citation>
    <scope>NUCLEOTIDE SEQUENCE [LARGE SCALE GENOMIC DNA]</scope>
    <source>
        <strain evidence="2 3">CBS 121175</strain>
    </source>
</reference>
<feature type="transmembrane region" description="Helical" evidence="1">
    <location>
        <begin position="180"/>
        <end position="199"/>
    </location>
</feature>
<feature type="transmembrane region" description="Helical" evidence="1">
    <location>
        <begin position="20"/>
        <end position="47"/>
    </location>
</feature>